<feature type="region of interest" description="Disordered" evidence="1">
    <location>
        <begin position="1"/>
        <end position="24"/>
    </location>
</feature>
<keyword evidence="2" id="KW-0812">Transmembrane</keyword>
<protein>
    <submittedName>
        <fullName evidence="3">Uncharacterized protein</fullName>
    </submittedName>
</protein>
<proteinExistence type="predicted"/>
<keyword evidence="2" id="KW-0472">Membrane</keyword>
<keyword evidence="2" id="KW-1133">Transmembrane helix</keyword>
<evidence type="ECO:0000256" key="1">
    <source>
        <dbReference type="SAM" id="MobiDB-lite"/>
    </source>
</evidence>
<feature type="compositionally biased region" description="Acidic residues" evidence="1">
    <location>
        <begin position="1"/>
        <end position="21"/>
    </location>
</feature>
<reference evidence="3 4" key="1">
    <citation type="submission" date="2017-10" db="EMBL/GenBank/DDBJ databases">
        <title>Genome of an Actinobacterium that displays light-enhanced growth.</title>
        <authorList>
            <person name="Maresca J.A."/>
            <person name="Hempel P."/>
            <person name="Shevchenko O."/>
            <person name="Miller K.J."/>
            <person name="Hahn M.W."/>
        </authorList>
    </citation>
    <scope>NUCLEOTIDE SEQUENCE [LARGE SCALE GENOMIC DNA]</scope>
    <source>
        <strain evidence="3 4">MWH-Mo1</strain>
    </source>
</reference>
<accession>A0A2Z3S416</accession>
<organism evidence="3 4">
    <name type="scientific">Aurantimicrobium photophilum</name>
    <dbReference type="NCBI Taxonomy" id="1987356"/>
    <lineage>
        <taxon>Bacteria</taxon>
        <taxon>Bacillati</taxon>
        <taxon>Actinomycetota</taxon>
        <taxon>Actinomycetes</taxon>
        <taxon>Micrococcales</taxon>
        <taxon>Microbacteriaceae</taxon>
        <taxon>Aurantimicrobium</taxon>
    </lineage>
</organism>
<dbReference type="Proteomes" id="UP000246894">
    <property type="component" value="Chromosome"/>
</dbReference>
<dbReference type="EMBL" id="CP023994">
    <property type="protein sequence ID" value="AWR21648.1"/>
    <property type="molecule type" value="Genomic_DNA"/>
</dbReference>
<name>A0A2Z3S416_9MICO</name>
<gene>
    <name evidence="3" type="ORF">AURMO_01052</name>
</gene>
<dbReference type="KEGG" id="aum:AURMO_01052"/>
<dbReference type="RefSeq" id="WP_162532676.1">
    <property type="nucleotide sequence ID" value="NZ_CP023994.1"/>
</dbReference>
<evidence type="ECO:0000256" key="2">
    <source>
        <dbReference type="SAM" id="Phobius"/>
    </source>
</evidence>
<feature type="transmembrane region" description="Helical" evidence="2">
    <location>
        <begin position="27"/>
        <end position="44"/>
    </location>
</feature>
<evidence type="ECO:0000313" key="3">
    <source>
        <dbReference type="EMBL" id="AWR21648.1"/>
    </source>
</evidence>
<keyword evidence="4" id="KW-1185">Reference proteome</keyword>
<dbReference type="AlphaFoldDB" id="A0A2Z3S416"/>
<sequence length="45" mass="4891">MKKNEELDDDLNIEAAMEDDGASSSPGIISMLVSGVINFFGNFLR</sequence>
<evidence type="ECO:0000313" key="4">
    <source>
        <dbReference type="Proteomes" id="UP000246894"/>
    </source>
</evidence>